<organism evidence="5 6">
    <name type="scientific">Cohnella kolymensis</name>
    <dbReference type="NCBI Taxonomy" id="1590652"/>
    <lineage>
        <taxon>Bacteria</taxon>
        <taxon>Bacillati</taxon>
        <taxon>Bacillota</taxon>
        <taxon>Bacilli</taxon>
        <taxon>Bacillales</taxon>
        <taxon>Paenibacillaceae</taxon>
        <taxon>Cohnella</taxon>
    </lineage>
</organism>
<dbReference type="Pfam" id="PF13604">
    <property type="entry name" value="AAA_30"/>
    <property type="match status" value="1"/>
</dbReference>
<keyword evidence="6" id="KW-1185">Reference proteome</keyword>
<dbReference type="RefSeq" id="WP_041060239.1">
    <property type="nucleotide sequence ID" value="NZ_JXAL01000003.1"/>
</dbReference>
<dbReference type="InterPro" id="IPR027417">
    <property type="entry name" value="P-loop_NTPase"/>
</dbReference>
<dbReference type="PANTHER" id="PTHR43788:SF6">
    <property type="entry name" value="DNA HELICASE B"/>
    <property type="match status" value="1"/>
</dbReference>
<dbReference type="Gene3D" id="1.10.10.2220">
    <property type="match status" value="1"/>
</dbReference>
<accession>A0ABR5A7D4</accession>
<dbReference type="Pfam" id="PF13538">
    <property type="entry name" value="UvrD_C_2"/>
    <property type="match status" value="1"/>
</dbReference>
<dbReference type="InterPro" id="IPR027785">
    <property type="entry name" value="UvrD-like_helicase_C"/>
</dbReference>
<reference evidence="5 6" key="1">
    <citation type="submission" date="2014-12" db="EMBL/GenBank/DDBJ databases">
        <title>Draft genome sequence of Cohnella kolymensis strain B-2846.</title>
        <authorList>
            <person name="Karlyshev A.V."/>
            <person name="Kudryashova E.B."/>
        </authorList>
    </citation>
    <scope>NUCLEOTIDE SEQUENCE [LARGE SCALE GENOMIC DNA]</scope>
    <source>
        <strain evidence="5 6">VKM B-2846</strain>
    </source>
</reference>
<protein>
    <submittedName>
        <fullName evidence="5">Uncharacterized protein</fullName>
    </submittedName>
</protein>
<evidence type="ECO:0000259" key="3">
    <source>
        <dbReference type="Pfam" id="PF13538"/>
    </source>
</evidence>
<evidence type="ECO:0000256" key="2">
    <source>
        <dbReference type="ARBA" id="ARBA00022840"/>
    </source>
</evidence>
<dbReference type="CDD" id="cd17933">
    <property type="entry name" value="DEXSc_RecD-like"/>
    <property type="match status" value="1"/>
</dbReference>
<evidence type="ECO:0000313" key="6">
    <source>
        <dbReference type="Proteomes" id="UP000054526"/>
    </source>
</evidence>
<gene>
    <name evidence="5" type="ORF">SD71_04555</name>
</gene>
<dbReference type="Gene3D" id="3.40.50.300">
    <property type="entry name" value="P-loop containing nucleotide triphosphate hydrolases"/>
    <property type="match status" value="2"/>
</dbReference>
<dbReference type="Gene3D" id="2.30.30.940">
    <property type="match status" value="1"/>
</dbReference>
<evidence type="ECO:0000313" key="5">
    <source>
        <dbReference type="EMBL" id="KIL36975.1"/>
    </source>
</evidence>
<keyword evidence="2" id="KW-0067">ATP-binding</keyword>
<feature type="domain" description="ATP-dependent RecD2 DNA helicase-like helix-hairpin-helix" evidence="4">
    <location>
        <begin position="126"/>
        <end position="211"/>
    </location>
</feature>
<dbReference type="EMBL" id="JXAL01000003">
    <property type="protein sequence ID" value="KIL36975.1"/>
    <property type="molecule type" value="Genomic_DNA"/>
</dbReference>
<proteinExistence type="predicted"/>
<sequence length="710" mass="80129">MYTVSGLIISKVVKEDCTEGVLQCEKGRDLRFQAFTMPLISAGQQMTIGGEWADSQLLITRRYILHAKLIDVLPQSLMKQHTCVVRRIGELEIEAASRHPELLDELLGAHSALSANIKRWIINRYSVPNLMNYLKEFGLTEKQYRDLCQDLGPSVIDLLEKNPYLLTHSGSIPFSAADRLASRQGLSAKSELRVKGAIRYVHRQYLNGGSSYITSREFEYRVRTTLGPAFTEEQALFEIDQFVRDKSNAMIRSEGGLLFDRHLFFAELQIAQRLRDLTAWQMRQPESLDAVLLRLVSDGFIPVLDEDQQAAIEAFFAHPVLFVQGEAGTGKTSWIKYLLAVLQQMYPEASVKLAALTGKAARRLETVTGAPAQTIHKLLGRGVETNSRILYHHKKKPLPTDVLIVDEASMINEYLWRDILWAIDRGTKLVFVGDPNQLEPIGPGRPFLDLIEYGFPAATLKRHYRNDSSILQMGKAILDGNGGFVPAASGEEIEFIPLENISEVREEVTNQYAKYGGTYPVVTMYREQFSLGVDRLNPYMKQRLNPGEPGAEARISLHDPVIQTRNTEIVSNGDLGVITDIDADKGIVILFDTGVEVTYSTYELPEFVELAYALTTAKTQGSEYEGVIIPLVDIKTELVHRHSMWYRNSLYTAITRAKNKLILIGSYQELSDGIKRTGVRRNTRLKNRLEAYLGWKEQTDTDKPIRDDNQ</sequence>
<dbReference type="Proteomes" id="UP000054526">
    <property type="component" value="Unassembled WGS sequence"/>
</dbReference>
<dbReference type="SUPFAM" id="SSF52540">
    <property type="entry name" value="P-loop containing nucleoside triphosphate hydrolases"/>
    <property type="match status" value="1"/>
</dbReference>
<dbReference type="Pfam" id="PF14490">
    <property type="entry name" value="HHH_RecD2"/>
    <property type="match status" value="1"/>
</dbReference>
<dbReference type="CDD" id="cd18809">
    <property type="entry name" value="SF1_C_RecD"/>
    <property type="match status" value="1"/>
</dbReference>
<comment type="caution">
    <text evidence="5">The sequence shown here is derived from an EMBL/GenBank/DDBJ whole genome shotgun (WGS) entry which is preliminary data.</text>
</comment>
<evidence type="ECO:0000256" key="1">
    <source>
        <dbReference type="ARBA" id="ARBA00022741"/>
    </source>
</evidence>
<feature type="domain" description="UvrD-like helicase C-terminal" evidence="3">
    <location>
        <begin position="610"/>
        <end position="664"/>
    </location>
</feature>
<dbReference type="PANTHER" id="PTHR43788">
    <property type="entry name" value="DNA2/NAM7 HELICASE FAMILY MEMBER"/>
    <property type="match status" value="1"/>
</dbReference>
<dbReference type="InterPro" id="IPR050534">
    <property type="entry name" value="Coronavir_polyprotein_1ab"/>
</dbReference>
<keyword evidence="1" id="KW-0547">Nucleotide-binding</keyword>
<name>A0ABR5A7D4_9BACL</name>
<dbReference type="InterPro" id="IPR029493">
    <property type="entry name" value="RecD2-like_HHH"/>
</dbReference>
<evidence type="ECO:0000259" key="4">
    <source>
        <dbReference type="Pfam" id="PF14490"/>
    </source>
</evidence>